<sequence length="131" mass="14719">MFSFDTSFIKSSSLFCPDFIWISSYKDTNPAFDTKIISLFCTSFPPSSSQKTPMTTKDGQPRRHGIPQPSFAYLTKKTISGKRGGPHLKVDRTLAKGRRLGDIKLPEIPIRTYRGRKIFLAGNIVEQKGSM</sequence>
<gene>
    <name evidence="2" type="ORF">CDAR_236441</name>
</gene>
<reference evidence="2 3" key="1">
    <citation type="submission" date="2021-06" db="EMBL/GenBank/DDBJ databases">
        <title>Caerostris darwini draft genome.</title>
        <authorList>
            <person name="Kono N."/>
            <person name="Arakawa K."/>
        </authorList>
    </citation>
    <scope>NUCLEOTIDE SEQUENCE [LARGE SCALE GENOMIC DNA]</scope>
</reference>
<organism evidence="2 3">
    <name type="scientific">Caerostris darwini</name>
    <dbReference type="NCBI Taxonomy" id="1538125"/>
    <lineage>
        <taxon>Eukaryota</taxon>
        <taxon>Metazoa</taxon>
        <taxon>Ecdysozoa</taxon>
        <taxon>Arthropoda</taxon>
        <taxon>Chelicerata</taxon>
        <taxon>Arachnida</taxon>
        <taxon>Araneae</taxon>
        <taxon>Araneomorphae</taxon>
        <taxon>Entelegynae</taxon>
        <taxon>Araneoidea</taxon>
        <taxon>Araneidae</taxon>
        <taxon>Caerostris</taxon>
    </lineage>
</organism>
<comment type="caution">
    <text evidence="2">The sequence shown here is derived from an EMBL/GenBank/DDBJ whole genome shotgun (WGS) entry which is preliminary data.</text>
</comment>
<feature type="compositionally biased region" description="Polar residues" evidence="1">
    <location>
        <begin position="46"/>
        <end position="58"/>
    </location>
</feature>
<evidence type="ECO:0000313" key="3">
    <source>
        <dbReference type="Proteomes" id="UP001054837"/>
    </source>
</evidence>
<proteinExistence type="predicted"/>
<protein>
    <submittedName>
        <fullName evidence="2">Uncharacterized protein</fullName>
    </submittedName>
</protein>
<dbReference type="EMBL" id="BPLQ01009171">
    <property type="protein sequence ID" value="GIY42288.1"/>
    <property type="molecule type" value="Genomic_DNA"/>
</dbReference>
<feature type="region of interest" description="Disordered" evidence="1">
    <location>
        <begin position="46"/>
        <end position="68"/>
    </location>
</feature>
<name>A0AAV4TE94_9ARAC</name>
<keyword evidence="3" id="KW-1185">Reference proteome</keyword>
<evidence type="ECO:0000256" key="1">
    <source>
        <dbReference type="SAM" id="MobiDB-lite"/>
    </source>
</evidence>
<dbReference type="Proteomes" id="UP001054837">
    <property type="component" value="Unassembled WGS sequence"/>
</dbReference>
<evidence type="ECO:0000313" key="2">
    <source>
        <dbReference type="EMBL" id="GIY42288.1"/>
    </source>
</evidence>
<accession>A0AAV4TE94</accession>
<dbReference type="AlphaFoldDB" id="A0AAV4TE94"/>